<proteinExistence type="predicted"/>
<dbReference type="GO" id="GO:0046872">
    <property type="term" value="F:metal ion binding"/>
    <property type="evidence" value="ECO:0007669"/>
    <property type="project" value="UniProtKB-KW"/>
</dbReference>
<organism evidence="4 5">
    <name type="scientific">Romanomermis culicivorax</name>
    <name type="common">Nematode worm</name>
    <dbReference type="NCBI Taxonomy" id="13658"/>
    <lineage>
        <taxon>Eukaryota</taxon>
        <taxon>Metazoa</taxon>
        <taxon>Ecdysozoa</taxon>
        <taxon>Nematoda</taxon>
        <taxon>Enoplea</taxon>
        <taxon>Dorylaimia</taxon>
        <taxon>Mermithida</taxon>
        <taxon>Mermithoidea</taxon>
        <taxon>Mermithidae</taxon>
        <taxon>Romanomermis</taxon>
    </lineage>
</organism>
<protein>
    <submittedName>
        <fullName evidence="5">FYVE-type zinc finger domain-containing protein</fullName>
    </submittedName>
</protein>
<dbReference type="Gene3D" id="3.30.40.10">
    <property type="entry name" value="Zinc/RING finger domain, C3HC4 (zinc finger)"/>
    <property type="match status" value="1"/>
</dbReference>
<evidence type="ECO:0000313" key="5">
    <source>
        <dbReference type="WBParaSite" id="nRc.2.0.1.t18970-RA"/>
    </source>
</evidence>
<evidence type="ECO:0000256" key="1">
    <source>
        <dbReference type="ARBA" id="ARBA00022723"/>
    </source>
</evidence>
<dbReference type="AlphaFoldDB" id="A0A915IXZ9"/>
<dbReference type="PANTHER" id="PTHR45729">
    <property type="entry name" value="RABPHILIN, ISOFORM A"/>
    <property type="match status" value="1"/>
</dbReference>
<dbReference type="GO" id="GO:0006887">
    <property type="term" value="P:exocytosis"/>
    <property type="evidence" value="ECO:0007669"/>
    <property type="project" value="TreeGrafter"/>
</dbReference>
<dbReference type="PANTHER" id="PTHR45729:SF6">
    <property type="entry name" value="RABPHILIN, ISOFORM A"/>
    <property type="match status" value="1"/>
</dbReference>
<dbReference type="InterPro" id="IPR043566">
    <property type="entry name" value="Rabphilin/DOC2/Noc2"/>
</dbReference>
<keyword evidence="4" id="KW-1185">Reference proteome</keyword>
<evidence type="ECO:0000256" key="2">
    <source>
        <dbReference type="SAM" id="MobiDB-lite"/>
    </source>
</evidence>
<feature type="domain" description="FYVE-type zinc finger" evidence="3">
    <location>
        <begin position="48"/>
        <end position="91"/>
    </location>
</feature>
<sequence>MSNPNMLKPVQNPLVKKWRSAVPLVSMNGTSGVARRRAAPHSTALYLAYVCQKNCGLETLDSHNQPIFLCKLCSETREMWKKTGAWFYQDVPKYVLPDHQRSASSEPGWSRGSRTCPVASSLSAQLQAQSANSHSGSLANWNDDWDSSNRPSPGSSPSRKSQSSWGASNGPRPCMKTFIRSTLKF</sequence>
<feature type="compositionally biased region" description="Low complexity" evidence="2">
    <location>
        <begin position="148"/>
        <end position="164"/>
    </location>
</feature>
<dbReference type="InterPro" id="IPR013083">
    <property type="entry name" value="Znf_RING/FYVE/PHD"/>
</dbReference>
<reference evidence="5" key="1">
    <citation type="submission" date="2022-11" db="UniProtKB">
        <authorList>
            <consortium name="WormBaseParasite"/>
        </authorList>
    </citation>
    <scope>IDENTIFICATION</scope>
</reference>
<dbReference type="InterPro" id="IPR011011">
    <property type="entry name" value="Znf_FYVE_PHD"/>
</dbReference>
<keyword evidence="1" id="KW-0479">Metal-binding</keyword>
<dbReference type="SUPFAM" id="SSF57903">
    <property type="entry name" value="FYVE/PHD zinc finger"/>
    <property type="match status" value="1"/>
</dbReference>
<dbReference type="Proteomes" id="UP000887565">
    <property type="component" value="Unplaced"/>
</dbReference>
<dbReference type="GO" id="GO:0017158">
    <property type="term" value="P:regulation of calcium ion-dependent exocytosis"/>
    <property type="evidence" value="ECO:0007669"/>
    <property type="project" value="TreeGrafter"/>
</dbReference>
<evidence type="ECO:0000259" key="3">
    <source>
        <dbReference type="Pfam" id="PF02318"/>
    </source>
</evidence>
<feature type="region of interest" description="Disordered" evidence="2">
    <location>
        <begin position="133"/>
        <end position="176"/>
    </location>
</feature>
<name>A0A915IXZ9_ROMCU</name>
<evidence type="ECO:0000313" key="4">
    <source>
        <dbReference type="Proteomes" id="UP000887565"/>
    </source>
</evidence>
<accession>A0A915IXZ9</accession>
<dbReference type="WBParaSite" id="nRc.2.0.1.t18970-RA">
    <property type="protein sequence ID" value="nRc.2.0.1.t18970-RA"/>
    <property type="gene ID" value="nRc.2.0.1.g18970"/>
</dbReference>
<dbReference type="GO" id="GO:0098793">
    <property type="term" value="C:presynapse"/>
    <property type="evidence" value="ECO:0007669"/>
    <property type="project" value="GOC"/>
</dbReference>
<dbReference type="InterPro" id="IPR041282">
    <property type="entry name" value="FYVE_2"/>
</dbReference>
<dbReference type="GO" id="GO:0061669">
    <property type="term" value="P:spontaneous neurotransmitter secretion"/>
    <property type="evidence" value="ECO:0007669"/>
    <property type="project" value="TreeGrafter"/>
</dbReference>
<dbReference type="Pfam" id="PF02318">
    <property type="entry name" value="FYVE_2"/>
    <property type="match status" value="1"/>
</dbReference>